<reference evidence="2" key="1">
    <citation type="submission" date="2018-01" db="EMBL/GenBank/DDBJ databases">
        <title>An insight into the sialome of Amazonian anophelines.</title>
        <authorList>
            <person name="Ribeiro J.M."/>
            <person name="Scarpassa V."/>
            <person name="Calvo E."/>
        </authorList>
    </citation>
    <scope>NUCLEOTIDE SEQUENCE</scope>
    <source>
        <tissue evidence="2">Salivary glands</tissue>
    </source>
</reference>
<proteinExistence type="predicted"/>
<evidence type="ECO:0000313" key="2">
    <source>
        <dbReference type="EMBL" id="MBW30665.1"/>
    </source>
</evidence>
<protein>
    <submittedName>
        <fullName evidence="2">Putative secreted peptide</fullName>
    </submittedName>
</protein>
<feature type="signal peptide" evidence="1">
    <location>
        <begin position="1"/>
        <end position="24"/>
    </location>
</feature>
<name>A0A2M3ZQ97_9DIPT</name>
<sequence>MVVAGRWRFLIANEIMFRIVVVDGLSCCTARCCSFSHARVSVISAPLSVLTDPPFGALLCYSLLFHSLCMPRYFSECVLVSSPKATYHEVRVICTLASFR</sequence>
<feature type="chain" id="PRO_5014714310" evidence="1">
    <location>
        <begin position="25"/>
        <end position="100"/>
    </location>
</feature>
<dbReference type="EMBL" id="GGFM01009914">
    <property type="protein sequence ID" value="MBW30665.1"/>
    <property type="molecule type" value="Transcribed_RNA"/>
</dbReference>
<accession>A0A2M3ZQ97</accession>
<keyword evidence="1" id="KW-0732">Signal</keyword>
<dbReference type="AlphaFoldDB" id="A0A2M3ZQ97"/>
<organism evidence="2">
    <name type="scientific">Anopheles braziliensis</name>
    <dbReference type="NCBI Taxonomy" id="58242"/>
    <lineage>
        <taxon>Eukaryota</taxon>
        <taxon>Metazoa</taxon>
        <taxon>Ecdysozoa</taxon>
        <taxon>Arthropoda</taxon>
        <taxon>Hexapoda</taxon>
        <taxon>Insecta</taxon>
        <taxon>Pterygota</taxon>
        <taxon>Neoptera</taxon>
        <taxon>Endopterygota</taxon>
        <taxon>Diptera</taxon>
        <taxon>Nematocera</taxon>
        <taxon>Culicoidea</taxon>
        <taxon>Culicidae</taxon>
        <taxon>Anophelinae</taxon>
        <taxon>Anopheles</taxon>
    </lineage>
</organism>
<evidence type="ECO:0000256" key="1">
    <source>
        <dbReference type="SAM" id="SignalP"/>
    </source>
</evidence>